<gene>
    <name evidence="7" type="primary">LOC115955157</name>
</gene>
<feature type="region of interest" description="Disordered" evidence="5">
    <location>
        <begin position="346"/>
        <end position="377"/>
    </location>
</feature>
<feature type="region of interest" description="Disordered" evidence="5">
    <location>
        <begin position="1"/>
        <end position="67"/>
    </location>
</feature>
<dbReference type="FunFam" id="1.10.10.60:FF:000002">
    <property type="entry name" value="Myb family transcription factor"/>
    <property type="match status" value="1"/>
</dbReference>
<dbReference type="InterPro" id="IPR001005">
    <property type="entry name" value="SANT/Myb"/>
</dbReference>
<protein>
    <recommendedName>
        <fullName evidence="6">HTH myb-type domain-containing protein</fullName>
    </recommendedName>
</protein>
<feature type="compositionally biased region" description="Acidic residues" evidence="5">
    <location>
        <begin position="22"/>
        <end position="36"/>
    </location>
</feature>
<dbReference type="InterPro" id="IPR017930">
    <property type="entry name" value="Myb_dom"/>
</dbReference>
<evidence type="ECO:0000259" key="6">
    <source>
        <dbReference type="PROSITE" id="PS51294"/>
    </source>
</evidence>
<dbReference type="PROSITE" id="PS51294">
    <property type="entry name" value="HTH_MYB"/>
    <property type="match status" value="1"/>
</dbReference>
<dbReference type="GO" id="GO:0003677">
    <property type="term" value="F:DNA binding"/>
    <property type="evidence" value="ECO:0007669"/>
    <property type="project" value="InterPro"/>
</dbReference>
<reference evidence="7 8" key="1">
    <citation type="journal article" date="2016" name="G3 (Bethesda)">
        <title>First Draft Assembly and Annotation of the Genome of a California Endemic Oak Quercus lobata Nee (Fagaceae).</title>
        <authorList>
            <person name="Sork V.L."/>
            <person name="Fitz-Gibbon S.T."/>
            <person name="Puiu D."/>
            <person name="Crepeau M."/>
            <person name="Gugger P.F."/>
            <person name="Sherman R."/>
            <person name="Stevens K."/>
            <person name="Langley C.H."/>
            <person name="Pellegrini M."/>
            <person name="Salzberg S.L."/>
        </authorList>
    </citation>
    <scope>NUCLEOTIDE SEQUENCE [LARGE SCALE GENOMIC DNA]</scope>
    <source>
        <strain evidence="7 8">cv. SW786</strain>
    </source>
</reference>
<dbReference type="InterPro" id="IPR009057">
    <property type="entry name" value="Homeodomain-like_sf"/>
</dbReference>
<dbReference type="OMA" id="IFMENGD"/>
<evidence type="ECO:0000256" key="3">
    <source>
        <dbReference type="ARBA" id="ARBA00023163"/>
    </source>
</evidence>
<reference evidence="7" key="2">
    <citation type="submission" date="2021-01" db="UniProtKB">
        <authorList>
            <consortium name="EnsemblPlants"/>
        </authorList>
    </citation>
    <scope>IDENTIFICATION</scope>
</reference>
<feature type="compositionally biased region" description="Polar residues" evidence="5">
    <location>
        <begin position="44"/>
        <end position="53"/>
    </location>
</feature>
<dbReference type="SUPFAM" id="SSF46689">
    <property type="entry name" value="Homeodomain-like"/>
    <property type="match status" value="1"/>
</dbReference>
<feature type="compositionally biased region" description="Polar residues" evidence="5">
    <location>
        <begin position="9"/>
        <end position="19"/>
    </location>
</feature>
<dbReference type="OrthoDB" id="551907at2759"/>
<dbReference type="InterPro" id="IPR046955">
    <property type="entry name" value="PHR1-like"/>
</dbReference>
<dbReference type="NCBIfam" id="TIGR01557">
    <property type="entry name" value="myb_SHAQKYF"/>
    <property type="match status" value="1"/>
</dbReference>
<evidence type="ECO:0000256" key="1">
    <source>
        <dbReference type="ARBA" id="ARBA00004123"/>
    </source>
</evidence>
<evidence type="ECO:0000256" key="5">
    <source>
        <dbReference type="SAM" id="MobiDB-lite"/>
    </source>
</evidence>
<accession>A0A7N2MHI6</accession>
<dbReference type="AlphaFoldDB" id="A0A7N2MHI6"/>
<dbReference type="EnsemblPlants" id="QL08p063552:mrna">
    <property type="protein sequence ID" value="QL08p063552:mrna"/>
    <property type="gene ID" value="QL08p063552"/>
</dbReference>
<dbReference type="GO" id="GO:0003700">
    <property type="term" value="F:DNA-binding transcription factor activity"/>
    <property type="evidence" value="ECO:0007669"/>
    <property type="project" value="InterPro"/>
</dbReference>
<dbReference type="FunCoup" id="A0A7N2MHI6">
    <property type="interactions" value="110"/>
</dbReference>
<proteinExistence type="predicted"/>
<dbReference type="InParanoid" id="A0A7N2MHI6"/>
<evidence type="ECO:0000256" key="2">
    <source>
        <dbReference type="ARBA" id="ARBA00023015"/>
    </source>
</evidence>
<keyword evidence="4" id="KW-0539">Nucleus</keyword>
<evidence type="ECO:0000256" key="4">
    <source>
        <dbReference type="ARBA" id="ARBA00023242"/>
    </source>
</evidence>
<feature type="compositionally biased region" description="Polar residues" evidence="5">
    <location>
        <begin position="367"/>
        <end position="377"/>
    </location>
</feature>
<keyword evidence="3" id="KW-0804">Transcription</keyword>
<dbReference type="Gene3D" id="1.10.10.60">
    <property type="entry name" value="Homeodomain-like"/>
    <property type="match status" value="1"/>
</dbReference>
<keyword evidence="2" id="KW-0805">Transcription regulation</keyword>
<organism evidence="7 8">
    <name type="scientific">Quercus lobata</name>
    <name type="common">Valley oak</name>
    <dbReference type="NCBI Taxonomy" id="97700"/>
    <lineage>
        <taxon>Eukaryota</taxon>
        <taxon>Viridiplantae</taxon>
        <taxon>Streptophyta</taxon>
        <taxon>Embryophyta</taxon>
        <taxon>Tracheophyta</taxon>
        <taxon>Spermatophyta</taxon>
        <taxon>Magnoliopsida</taxon>
        <taxon>eudicotyledons</taxon>
        <taxon>Gunneridae</taxon>
        <taxon>Pentapetalae</taxon>
        <taxon>rosids</taxon>
        <taxon>fabids</taxon>
        <taxon>Fagales</taxon>
        <taxon>Fagaceae</taxon>
        <taxon>Quercus</taxon>
    </lineage>
</organism>
<dbReference type="GeneID" id="115955157"/>
<dbReference type="RefSeq" id="XP_030929070.1">
    <property type="nucleotide sequence ID" value="XM_031073210.1"/>
</dbReference>
<dbReference type="Pfam" id="PF00249">
    <property type="entry name" value="Myb_DNA-binding"/>
    <property type="match status" value="1"/>
</dbReference>
<dbReference type="Proteomes" id="UP000594261">
    <property type="component" value="Chromosome 8"/>
</dbReference>
<dbReference type="PANTHER" id="PTHR31314:SF175">
    <property type="entry name" value="HTH MYB-TYPE DOMAIN-CONTAINING PROTEIN"/>
    <property type="match status" value="1"/>
</dbReference>
<dbReference type="KEGG" id="qlo:115955157"/>
<dbReference type="Gramene" id="QL08p063552:mrna">
    <property type="protein sequence ID" value="QL08p063552:mrna"/>
    <property type="gene ID" value="QL08p063552"/>
</dbReference>
<dbReference type="EMBL" id="LRBV02000008">
    <property type="status" value="NOT_ANNOTATED_CDS"/>
    <property type="molecule type" value="Genomic_DNA"/>
</dbReference>
<dbReference type="InterPro" id="IPR006447">
    <property type="entry name" value="Myb_dom_plants"/>
</dbReference>
<sequence>MKLGDDENTQVSKTSSPSNKSDDDDDDEDEGDEEVDETGKPKNAGSSSNITVEDSSEKKSASGSVRQYVRSKMPRLRWTPELHLCFVHAVERLGGQERATPKLVLQLMNIKGLSIAHVKSHLQMYRSKKMDDHNRVPNQGIFMENGDHNIYNLSQLPMLQNFNQRPSGLRYGDIDASWRGHDSKIYSPFMGRAALDRTRNGLYGSITEKIFASNNSSTSANFNLHKRDSSFNGQATWSTRHQNLNELKWFQGSKQIPLKQSSMETNLITQLQERGTDDQGIYLNNSGSPWRKIQEAQNTMKRKALDNTDHGGLDLNLSLKAAPNNNEFEKGLGGDDKVVSSLSLSLSSSSPSKFGRLKEGNSHSRHSGTTSTLDLTL</sequence>
<dbReference type="PANTHER" id="PTHR31314">
    <property type="entry name" value="MYB FAMILY TRANSCRIPTION FACTOR PHL7-LIKE"/>
    <property type="match status" value="1"/>
</dbReference>
<dbReference type="GO" id="GO:0005634">
    <property type="term" value="C:nucleus"/>
    <property type="evidence" value="ECO:0007669"/>
    <property type="project" value="UniProtKB-SubCell"/>
</dbReference>
<name>A0A7N2MHI6_QUELO</name>
<comment type="subcellular location">
    <subcellularLocation>
        <location evidence="1">Nucleus</location>
    </subcellularLocation>
</comment>
<feature type="domain" description="HTH myb-type" evidence="6">
    <location>
        <begin position="70"/>
        <end position="130"/>
    </location>
</feature>
<evidence type="ECO:0000313" key="7">
    <source>
        <dbReference type="EnsemblPlants" id="QL08p063552:mrna"/>
    </source>
</evidence>
<evidence type="ECO:0000313" key="8">
    <source>
        <dbReference type="Proteomes" id="UP000594261"/>
    </source>
</evidence>
<keyword evidence="8" id="KW-1185">Reference proteome</keyword>